<keyword evidence="6 8" id="KW-0472">Membrane</keyword>
<dbReference type="GO" id="GO:0005886">
    <property type="term" value="C:plasma membrane"/>
    <property type="evidence" value="ECO:0007669"/>
    <property type="project" value="UniProtKB-SubCell"/>
</dbReference>
<feature type="transmembrane region" description="Helical" evidence="8">
    <location>
        <begin position="392"/>
        <end position="410"/>
    </location>
</feature>
<dbReference type="Proteomes" id="UP000034507">
    <property type="component" value="Unassembled WGS sequence"/>
</dbReference>
<evidence type="ECO:0000256" key="4">
    <source>
        <dbReference type="ARBA" id="ARBA00022692"/>
    </source>
</evidence>
<feature type="transmembrane region" description="Helical" evidence="8">
    <location>
        <begin position="21"/>
        <end position="39"/>
    </location>
</feature>
<proteinExistence type="inferred from homology"/>
<feature type="transmembrane region" description="Helical" evidence="8">
    <location>
        <begin position="191"/>
        <end position="215"/>
    </location>
</feature>
<evidence type="ECO:0000313" key="10">
    <source>
        <dbReference type="Proteomes" id="UP000034507"/>
    </source>
</evidence>
<evidence type="ECO:0000313" key="9">
    <source>
        <dbReference type="EMBL" id="KKS21509.1"/>
    </source>
</evidence>
<evidence type="ECO:0000256" key="7">
    <source>
        <dbReference type="ARBA" id="ARBA00024033"/>
    </source>
</evidence>
<name>A0A0G0X8X9_UNCKA</name>
<feature type="transmembrane region" description="Helical" evidence="8">
    <location>
        <begin position="342"/>
        <end position="358"/>
    </location>
</feature>
<evidence type="ECO:0008006" key="11">
    <source>
        <dbReference type="Google" id="ProtNLM"/>
    </source>
</evidence>
<keyword evidence="5 8" id="KW-1133">Transmembrane helix</keyword>
<organism evidence="9 10">
    <name type="scientific">candidate division WWE3 bacterium GW2011_GWC1_41_7</name>
    <dbReference type="NCBI Taxonomy" id="1619119"/>
    <lineage>
        <taxon>Bacteria</taxon>
        <taxon>Katanobacteria</taxon>
    </lineage>
</organism>
<evidence type="ECO:0000256" key="6">
    <source>
        <dbReference type="ARBA" id="ARBA00023136"/>
    </source>
</evidence>
<feature type="transmembrane region" description="Helical" evidence="8">
    <location>
        <begin position="291"/>
        <end position="311"/>
    </location>
</feature>
<evidence type="ECO:0000256" key="2">
    <source>
        <dbReference type="ARBA" id="ARBA00022475"/>
    </source>
</evidence>
<evidence type="ECO:0000256" key="5">
    <source>
        <dbReference type="ARBA" id="ARBA00022989"/>
    </source>
</evidence>
<gene>
    <name evidence="9" type="ORF">UU77_C0001G0004</name>
</gene>
<keyword evidence="2" id="KW-1003">Cell membrane</keyword>
<dbReference type="Pfam" id="PF09594">
    <property type="entry name" value="GT87"/>
    <property type="match status" value="1"/>
</dbReference>
<reference evidence="9 10" key="1">
    <citation type="journal article" date="2015" name="Nature">
        <title>rRNA introns, odd ribosomes, and small enigmatic genomes across a large radiation of phyla.</title>
        <authorList>
            <person name="Brown C.T."/>
            <person name="Hug L.A."/>
            <person name="Thomas B.C."/>
            <person name="Sharon I."/>
            <person name="Castelle C.J."/>
            <person name="Singh A."/>
            <person name="Wilkins M.J."/>
            <person name="Williams K.H."/>
            <person name="Banfield J.F."/>
        </authorList>
    </citation>
    <scope>NUCLEOTIDE SEQUENCE [LARGE SCALE GENOMIC DNA]</scope>
</reference>
<comment type="similarity">
    <text evidence="7">Belongs to the glycosyltransferase 87 family.</text>
</comment>
<evidence type="ECO:0000256" key="3">
    <source>
        <dbReference type="ARBA" id="ARBA00022679"/>
    </source>
</evidence>
<keyword evidence="3" id="KW-0808">Transferase</keyword>
<evidence type="ECO:0000256" key="1">
    <source>
        <dbReference type="ARBA" id="ARBA00004651"/>
    </source>
</evidence>
<feature type="transmembrane region" description="Helical" evidence="8">
    <location>
        <begin position="227"/>
        <end position="246"/>
    </location>
</feature>
<dbReference type="AlphaFoldDB" id="A0A0G0X8X9"/>
<accession>A0A0G0X8X9</accession>
<protein>
    <recommendedName>
        <fullName evidence="11">DUF2029 domain-containing protein</fullName>
    </recommendedName>
</protein>
<dbReference type="GO" id="GO:0016758">
    <property type="term" value="F:hexosyltransferase activity"/>
    <property type="evidence" value="ECO:0007669"/>
    <property type="project" value="InterPro"/>
</dbReference>
<feature type="transmembrane region" description="Helical" evidence="8">
    <location>
        <begin position="370"/>
        <end position="386"/>
    </location>
</feature>
<comment type="subcellular location">
    <subcellularLocation>
        <location evidence="1">Cell membrane</location>
        <topology evidence="1">Multi-pass membrane protein</topology>
    </subcellularLocation>
</comment>
<sequence>MLSVLNKHFYTPGPKVILKKSATILLVILSLLLFLKVSLEFISPYFKTDAAKNIPSDSDFTAYLTAANILKDHKIEQLYDTNIQKEYQEKLTGLDQNSILSFRNPPILAYIYLPYTFMEPLTAYRVNIFVQLILILTLVLLIYREVKPPKYVLFILLAFLPLPIQLYLGQIAPVIAIIFILILKYIKKPNWLVVGILAGLLFVKPQYLIVLPYLALLASNTENLRKLLTGFLIVLGTLAALSSLLYGQDFIKNYLTFLINSENSLMGTRLSGNYNLLGLREFLIQNQIINLPHGTILLVTIILYIFSLYLLRKSKNKNISLTYSAVLLWTHSLNFHTIVTDLISLSIPLAVLFSTTIYGAQYKFLSTNKLKFLGIILLTLPLSAVFEAEGFASLVLLIGGFTIAGTWYAVTKKVNGVVGAPGLEPGTSRV</sequence>
<keyword evidence="4 8" id="KW-0812">Transmembrane</keyword>
<dbReference type="EMBL" id="LCBX01000001">
    <property type="protein sequence ID" value="KKS21509.1"/>
    <property type="molecule type" value="Genomic_DNA"/>
</dbReference>
<feature type="transmembrane region" description="Helical" evidence="8">
    <location>
        <begin position="152"/>
        <end position="185"/>
    </location>
</feature>
<comment type="caution">
    <text evidence="9">The sequence shown here is derived from an EMBL/GenBank/DDBJ whole genome shotgun (WGS) entry which is preliminary data.</text>
</comment>
<evidence type="ECO:0000256" key="8">
    <source>
        <dbReference type="SAM" id="Phobius"/>
    </source>
</evidence>
<dbReference type="InterPro" id="IPR018584">
    <property type="entry name" value="GT87"/>
</dbReference>
<feature type="transmembrane region" description="Helical" evidence="8">
    <location>
        <begin position="123"/>
        <end position="143"/>
    </location>
</feature>